<sequence length="50" mass="5675">MAALDFSRSVEQALETKEDRLFDAILDFARDDSGAVDFTGQTIKMEIYDE</sequence>
<accession>A0A0F9DFN1</accession>
<gene>
    <name evidence="1" type="ORF">LCGC14_2204400</name>
</gene>
<proteinExistence type="predicted"/>
<organism evidence="1">
    <name type="scientific">marine sediment metagenome</name>
    <dbReference type="NCBI Taxonomy" id="412755"/>
    <lineage>
        <taxon>unclassified sequences</taxon>
        <taxon>metagenomes</taxon>
        <taxon>ecological metagenomes</taxon>
    </lineage>
</organism>
<feature type="non-terminal residue" evidence="1">
    <location>
        <position position="50"/>
    </location>
</feature>
<dbReference type="AlphaFoldDB" id="A0A0F9DFN1"/>
<comment type="caution">
    <text evidence="1">The sequence shown here is derived from an EMBL/GenBank/DDBJ whole genome shotgun (WGS) entry which is preliminary data.</text>
</comment>
<dbReference type="EMBL" id="LAZR01029120">
    <property type="protein sequence ID" value="KKL60528.1"/>
    <property type="molecule type" value="Genomic_DNA"/>
</dbReference>
<name>A0A0F9DFN1_9ZZZZ</name>
<protein>
    <submittedName>
        <fullName evidence="1">Uncharacterized protein</fullName>
    </submittedName>
</protein>
<reference evidence="1" key="1">
    <citation type="journal article" date="2015" name="Nature">
        <title>Complex archaea that bridge the gap between prokaryotes and eukaryotes.</title>
        <authorList>
            <person name="Spang A."/>
            <person name="Saw J.H."/>
            <person name="Jorgensen S.L."/>
            <person name="Zaremba-Niedzwiedzka K."/>
            <person name="Martijn J."/>
            <person name="Lind A.E."/>
            <person name="van Eijk R."/>
            <person name="Schleper C."/>
            <person name="Guy L."/>
            <person name="Ettema T.J."/>
        </authorList>
    </citation>
    <scope>NUCLEOTIDE SEQUENCE</scope>
</reference>
<evidence type="ECO:0000313" key="1">
    <source>
        <dbReference type="EMBL" id="KKL60528.1"/>
    </source>
</evidence>